<dbReference type="Proteomes" id="UP000191980">
    <property type="component" value="Unassembled WGS sequence"/>
</dbReference>
<evidence type="ECO:0000256" key="3">
    <source>
        <dbReference type="ARBA" id="ARBA00022741"/>
    </source>
</evidence>
<dbReference type="CDD" id="cd10147">
    <property type="entry name" value="Wzt_C-like"/>
    <property type="match status" value="1"/>
</dbReference>
<comment type="caution">
    <text evidence="6">The sequence shown here is derived from an EMBL/GenBank/DDBJ whole genome shotgun (WGS) entry which is preliminary data.</text>
</comment>
<reference evidence="6 7" key="1">
    <citation type="submission" date="2015-12" db="EMBL/GenBank/DDBJ databases">
        <authorList>
            <person name="Shamseldin A."/>
            <person name="Moawad H."/>
            <person name="Abd El-Rahim W.M."/>
            <person name="Sadowsky M.J."/>
        </authorList>
    </citation>
    <scope>NUCLEOTIDE SEQUENCE [LARGE SCALE GENOMIC DNA]</scope>
    <source>
        <strain evidence="6 7">WF1</strain>
    </source>
</reference>
<dbReference type="Gene3D" id="2.70.50.60">
    <property type="entry name" value="abc- transporter (atp binding component) like domain"/>
    <property type="match status" value="1"/>
</dbReference>
<dbReference type="RefSeq" id="WP_080521343.1">
    <property type="nucleotide sequence ID" value="NZ_LPUF01000001.1"/>
</dbReference>
<dbReference type="CDD" id="cd03220">
    <property type="entry name" value="ABC_KpsT_Wzt"/>
    <property type="match status" value="1"/>
</dbReference>
<dbReference type="GO" id="GO:0140359">
    <property type="term" value="F:ABC-type transporter activity"/>
    <property type="evidence" value="ECO:0007669"/>
    <property type="project" value="InterPro"/>
</dbReference>
<dbReference type="GO" id="GO:0016020">
    <property type="term" value="C:membrane"/>
    <property type="evidence" value="ECO:0007669"/>
    <property type="project" value="InterPro"/>
</dbReference>
<gene>
    <name evidence="6" type="ORF">AU255_02080</name>
</gene>
<proteinExistence type="inferred from homology"/>
<dbReference type="InterPro" id="IPR003593">
    <property type="entry name" value="AAA+_ATPase"/>
</dbReference>
<keyword evidence="3" id="KW-0547">Nucleotide-binding</keyword>
<keyword evidence="4" id="KW-0067">ATP-binding</keyword>
<keyword evidence="2" id="KW-0813">Transport</keyword>
<accession>A0A1V8M594</accession>
<dbReference type="PANTHER" id="PTHR46743">
    <property type="entry name" value="TEICHOIC ACIDS EXPORT ATP-BINDING PROTEIN TAGH"/>
    <property type="match status" value="1"/>
</dbReference>
<evidence type="ECO:0000313" key="7">
    <source>
        <dbReference type="Proteomes" id="UP000191980"/>
    </source>
</evidence>
<dbReference type="PANTHER" id="PTHR46743:SF2">
    <property type="entry name" value="TEICHOIC ACIDS EXPORT ATP-BINDING PROTEIN TAGH"/>
    <property type="match status" value="1"/>
</dbReference>
<dbReference type="InterPro" id="IPR027417">
    <property type="entry name" value="P-loop_NTPase"/>
</dbReference>
<dbReference type="EMBL" id="LPUF01000001">
    <property type="protein sequence ID" value="OQK16719.1"/>
    <property type="molecule type" value="Genomic_DNA"/>
</dbReference>
<dbReference type="InterPro" id="IPR029439">
    <property type="entry name" value="Wzt_C"/>
</dbReference>
<dbReference type="InterPro" id="IPR003439">
    <property type="entry name" value="ABC_transporter-like_ATP-bd"/>
</dbReference>
<dbReference type="InterPro" id="IPR015860">
    <property type="entry name" value="ABC_transpr_TagH-like"/>
</dbReference>
<protein>
    <recommendedName>
        <fullName evidence="5">ABC transporter domain-containing protein</fullName>
    </recommendedName>
</protein>
<dbReference type="OrthoDB" id="9778870at2"/>
<dbReference type="PROSITE" id="PS00211">
    <property type="entry name" value="ABC_TRANSPORTER_1"/>
    <property type="match status" value="1"/>
</dbReference>
<evidence type="ECO:0000259" key="5">
    <source>
        <dbReference type="PROSITE" id="PS50893"/>
    </source>
</evidence>
<sequence>MSALIATDLAKAYRRYQKPIDSLKELVFRRQYHEQFWALKGVSFRCEPGEVLGIVGDNGAGKSSLLKLLAGTMQPTQGELIVNGRVSAILELGSGFHPDFTGLENIHLGCAMLGLSAEQIAAKVDDIIDFSELADFIYQPVKTYSSGMFVRLAFSVVTSVDPDILVVDEALSVGDQHFQKKSMDRMMAFKDQGKALVFCSHSLYHVKELCKRAIWLDKGVIQAQGNSGEVIDQYNDHVRMQNRVSVVKPVQSESIEKTDKSQLTAYLVDASLLRVKKTGDDVVIYRTGDAFRVKVMAHKQSSLALEDVHIGIIIKRNDGVQCFGVSTVLDNVALFTGEDKNDLGVVYEIPELTLLSGHYSLEIWLIDTTSAHVYDSMQSCCEFKVRQTGTEVGVTYLEHQWSAPV</sequence>
<organism evidence="6 7">
    <name type="scientific">Methyloprofundus sedimenti</name>
    <dbReference type="NCBI Taxonomy" id="1420851"/>
    <lineage>
        <taxon>Bacteria</taxon>
        <taxon>Pseudomonadati</taxon>
        <taxon>Pseudomonadota</taxon>
        <taxon>Gammaproteobacteria</taxon>
        <taxon>Methylococcales</taxon>
        <taxon>Methylococcaceae</taxon>
        <taxon>Methyloprofundus</taxon>
    </lineage>
</organism>
<dbReference type="Pfam" id="PF00005">
    <property type="entry name" value="ABC_tran"/>
    <property type="match status" value="1"/>
</dbReference>
<evidence type="ECO:0000256" key="2">
    <source>
        <dbReference type="ARBA" id="ARBA00022448"/>
    </source>
</evidence>
<dbReference type="AlphaFoldDB" id="A0A1V8M594"/>
<dbReference type="InterPro" id="IPR050683">
    <property type="entry name" value="Bact_Polysacc_Export_ATP-bd"/>
</dbReference>
<dbReference type="STRING" id="1420851.AU255_02080"/>
<feature type="domain" description="ABC transporter" evidence="5">
    <location>
        <begin position="21"/>
        <end position="243"/>
    </location>
</feature>
<dbReference type="PROSITE" id="PS50893">
    <property type="entry name" value="ABC_TRANSPORTER_2"/>
    <property type="match status" value="1"/>
</dbReference>
<keyword evidence="7" id="KW-1185">Reference proteome</keyword>
<dbReference type="SUPFAM" id="SSF52540">
    <property type="entry name" value="P-loop containing nucleoside triphosphate hydrolases"/>
    <property type="match status" value="1"/>
</dbReference>
<evidence type="ECO:0000313" key="6">
    <source>
        <dbReference type="EMBL" id="OQK16719.1"/>
    </source>
</evidence>
<dbReference type="GO" id="GO:0005524">
    <property type="term" value="F:ATP binding"/>
    <property type="evidence" value="ECO:0007669"/>
    <property type="project" value="UniProtKB-KW"/>
</dbReference>
<dbReference type="GO" id="GO:0016887">
    <property type="term" value="F:ATP hydrolysis activity"/>
    <property type="evidence" value="ECO:0007669"/>
    <property type="project" value="InterPro"/>
</dbReference>
<dbReference type="Gene3D" id="3.40.50.300">
    <property type="entry name" value="P-loop containing nucleotide triphosphate hydrolases"/>
    <property type="match status" value="1"/>
</dbReference>
<evidence type="ECO:0000256" key="4">
    <source>
        <dbReference type="ARBA" id="ARBA00022840"/>
    </source>
</evidence>
<evidence type="ECO:0000256" key="1">
    <source>
        <dbReference type="ARBA" id="ARBA00005417"/>
    </source>
</evidence>
<name>A0A1V8M594_9GAMM</name>
<dbReference type="SMART" id="SM00382">
    <property type="entry name" value="AAA"/>
    <property type="match status" value="1"/>
</dbReference>
<dbReference type="Pfam" id="PF14524">
    <property type="entry name" value="Wzt_C"/>
    <property type="match status" value="1"/>
</dbReference>
<comment type="similarity">
    <text evidence="1">Belongs to the ABC transporter superfamily.</text>
</comment>
<dbReference type="InterPro" id="IPR017871">
    <property type="entry name" value="ABC_transporter-like_CS"/>
</dbReference>